<keyword evidence="2" id="KW-1185">Reference proteome</keyword>
<name>A0ABW3EXT6_9ACTN</name>
<dbReference type="RefSeq" id="WP_378304201.1">
    <property type="nucleotide sequence ID" value="NZ_JBHTJA010000084.1"/>
</dbReference>
<comment type="caution">
    <text evidence="1">The sequence shown here is derived from an EMBL/GenBank/DDBJ whole genome shotgun (WGS) entry which is preliminary data.</text>
</comment>
<evidence type="ECO:0000313" key="1">
    <source>
        <dbReference type="EMBL" id="MFD0904389.1"/>
    </source>
</evidence>
<protein>
    <submittedName>
        <fullName evidence="1">Uncharacterized protein</fullName>
    </submittedName>
</protein>
<accession>A0ABW3EXT6</accession>
<evidence type="ECO:0000313" key="2">
    <source>
        <dbReference type="Proteomes" id="UP001596972"/>
    </source>
</evidence>
<dbReference type="EMBL" id="JBHTJA010000084">
    <property type="protein sequence ID" value="MFD0904389.1"/>
    <property type="molecule type" value="Genomic_DNA"/>
</dbReference>
<organism evidence="1 2">
    <name type="scientific">Actinomadura sediminis</name>
    <dbReference type="NCBI Taxonomy" id="1038904"/>
    <lineage>
        <taxon>Bacteria</taxon>
        <taxon>Bacillati</taxon>
        <taxon>Actinomycetota</taxon>
        <taxon>Actinomycetes</taxon>
        <taxon>Streptosporangiales</taxon>
        <taxon>Thermomonosporaceae</taxon>
        <taxon>Actinomadura</taxon>
    </lineage>
</organism>
<gene>
    <name evidence="1" type="ORF">ACFQ11_28670</name>
</gene>
<dbReference type="Proteomes" id="UP001596972">
    <property type="component" value="Unassembled WGS sequence"/>
</dbReference>
<proteinExistence type="predicted"/>
<sequence>MLCDVVFRMALPPAADPNAPPDPASDAVRYLGPDGTMWARRLVSGSAVQVDPSARHRLRTLLAAHVIAAALDERLHTSIATSAYAPPAPLDPGAEPYPGHSDAHASYMSHQEEFIEWYKEETNRRVRNIGRGADTGF</sequence>
<reference evidence="2" key="1">
    <citation type="journal article" date="2019" name="Int. J. Syst. Evol. Microbiol.">
        <title>The Global Catalogue of Microorganisms (GCM) 10K type strain sequencing project: providing services to taxonomists for standard genome sequencing and annotation.</title>
        <authorList>
            <consortium name="The Broad Institute Genomics Platform"/>
            <consortium name="The Broad Institute Genome Sequencing Center for Infectious Disease"/>
            <person name="Wu L."/>
            <person name="Ma J."/>
        </authorList>
    </citation>
    <scope>NUCLEOTIDE SEQUENCE [LARGE SCALE GENOMIC DNA]</scope>
    <source>
        <strain evidence="2">JCM 31202</strain>
    </source>
</reference>